<sequence length="489" mass="52894">MAPKIRPSSSDEKQLSTDAVIDAQQVDEIDQGPPDGGLVAWMTIAGGWLIYFCGLGCVADFHALSIAVDASVVERFFNAYGVFQDFYVRKFLTNKTPSEIAWIGSFEIALQFFLGIPVGIAFDAGYFHHLMIGGSLVYCFSLFMVSLAQPGQYYQIFLAQGVGMGLGLAMTFLPVLTVVAHHFSRRRGFAIGIMTSGASIGGIVFPIMLNKLIFGPQGFATGVRATAAVITGLLVIANLLMRTRPPVLREGDPRLRRTPVSVLLKDVPYMTCVVSGVLLTLGIFYPIFYLQLFSIKHGIDQNLAFYIVSFINAGGFFGRLVPNFLADKVGSYNVLIPASFACAALVLAILGVRDAAGAIVVALLYGAMNGAREPHPSFFAAEPAALEYGRLMMSKSGACLLCFPPSIPPLWATLTGLPVPRIRMGLYFSFIAAAALFGQPISGALLTDKFIWWRGTVFSGACLVAGAVVLMWSRYLFLRRKGGGQLQWI</sequence>
<keyword evidence="3" id="KW-1133">Transmembrane helix</keyword>
<evidence type="ECO:0000256" key="1">
    <source>
        <dbReference type="ARBA" id="ARBA00004141"/>
    </source>
</evidence>
<dbReference type="SUPFAM" id="SSF103473">
    <property type="entry name" value="MFS general substrate transporter"/>
    <property type="match status" value="1"/>
</dbReference>
<comment type="similarity">
    <text evidence="2">Belongs to the major facilitator superfamily. Monocarboxylate porter (TC 2.A.1.13) family.</text>
</comment>
<feature type="transmembrane region" description="Helical" evidence="3">
    <location>
        <begin position="303"/>
        <end position="322"/>
    </location>
</feature>
<feature type="transmembrane region" description="Helical" evidence="3">
    <location>
        <begin position="221"/>
        <end position="241"/>
    </location>
</feature>
<keyword evidence="3" id="KW-0812">Transmembrane</keyword>
<organism evidence="4 5">
    <name type="scientific">Tricholomella constricta</name>
    <dbReference type="NCBI Taxonomy" id="117010"/>
    <lineage>
        <taxon>Eukaryota</taxon>
        <taxon>Fungi</taxon>
        <taxon>Dikarya</taxon>
        <taxon>Basidiomycota</taxon>
        <taxon>Agaricomycotina</taxon>
        <taxon>Agaricomycetes</taxon>
        <taxon>Agaricomycetidae</taxon>
        <taxon>Agaricales</taxon>
        <taxon>Tricholomatineae</taxon>
        <taxon>Lyophyllaceae</taxon>
        <taxon>Tricholomella</taxon>
    </lineage>
</organism>
<evidence type="ECO:0000256" key="2">
    <source>
        <dbReference type="ARBA" id="ARBA00006727"/>
    </source>
</evidence>
<dbReference type="PANTHER" id="PTHR11360">
    <property type="entry name" value="MONOCARBOXYLATE TRANSPORTER"/>
    <property type="match status" value="1"/>
</dbReference>
<feature type="transmembrane region" description="Helical" evidence="3">
    <location>
        <begin position="157"/>
        <end position="183"/>
    </location>
</feature>
<feature type="transmembrane region" description="Helical" evidence="3">
    <location>
        <begin position="100"/>
        <end position="120"/>
    </location>
</feature>
<evidence type="ECO:0000313" key="4">
    <source>
        <dbReference type="EMBL" id="KAF5378104.1"/>
    </source>
</evidence>
<dbReference type="Pfam" id="PF07690">
    <property type="entry name" value="MFS_1"/>
    <property type="match status" value="1"/>
</dbReference>
<dbReference type="GO" id="GO:0016020">
    <property type="term" value="C:membrane"/>
    <property type="evidence" value="ECO:0007669"/>
    <property type="project" value="UniProtKB-SubCell"/>
</dbReference>
<evidence type="ECO:0000256" key="3">
    <source>
        <dbReference type="SAM" id="Phobius"/>
    </source>
</evidence>
<dbReference type="InterPro" id="IPR036259">
    <property type="entry name" value="MFS_trans_sf"/>
</dbReference>
<dbReference type="Proteomes" id="UP000565441">
    <property type="component" value="Unassembled WGS sequence"/>
</dbReference>
<evidence type="ECO:0008006" key="6">
    <source>
        <dbReference type="Google" id="ProtNLM"/>
    </source>
</evidence>
<dbReference type="InterPro" id="IPR011701">
    <property type="entry name" value="MFS"/>
</dbReference>
<reference evidence="4 5" key="1">
    <citation type="journal article" date="2020" name="ISME J.">
        <title>Uncovering the hidden diversity of litter-decomposition mechanisms in mushroom-forming fungi.</title>
        <authorList>
            <person name="Floudas D."/>
            <person name="Bentzer J."/>
            <person name="Ahren D."/>
            <person name="Johansson T."/>
            <person name="Persson P."/>
            <person name="Tunlid A."/>
        </authorList>
    </citation>
    <scope>NUCLEOTIDE SEQUENCE [LARGE SCALE GENOMIC DNA]</scope>
    <source>
        <strain evidence="4 5">CBS 661.87</strain>
    </source>
</reference>
<dbReference type="AlphaFoldDB" id="A0A8H5H7J8"/>
<keyword evidence="5" id="KW-1185">Reference proteome</keyword>
<dbReference type="OrthoDB" id="6499973at2759"/>
<evidence type="ECO:0000313" key="5">
    <source>
        <dbReference type="Proteomes" id="UP000565441"/>
    </source>
</evidence>
<feature type="transmembrane region" description="Helical" evidence="3">
    <location>
        <begin position="334"/>
        <end position="365"/>
    </location>
</feature>
<accession>A0A8H5H7J8</accession>
<feature type="transmembrane region" description="Helical" evidence="3">
    <location>
        <begin position="451"/>
        <end position="472"/>
    </location>
</feature>
<feature type="transmembrane region" description="Helical" evidence="3">
    <location>
        <begin position="189"/>
        <end position="209"/>
    </location>
</feature>
<feature type="transmembrane region" description="Helical" evidence="3">
    <location>
        <begin position="426"/>
        <end position="445"/>
    </location>
</feature>
<dbReference type="EMBL" id="JAACJP010000021">
    <property type="protein sequence ID" value="KAF5378104.1"/>
    <property type="molecule type" value="Genomic_DNA"/>
</dbReference>
<keyword evidence="3" id="KW-0472">Membrane</keyword>
<comment type="subcellular location">
    <subcellularLocation>
        <location evidence="1">Membrane</location>
        <topology evidence="1">Multi-pass membrane protein</topology>
    </subcellularLocation>
</comment>
<dbReference type="InterPro" id="IPR050327">
    <property type="entry name" value="Proton-linked_MCT"/>
</dbReference>
<name>A0A8H5H7J8_9AGAR</name>
<comment type="caution">
    <text evidence="4">The sequence shown here is derived from an EMBL/GenBank/DDBJ whole genome shotgun (WGS) entry which is preliminary data.</text>
</comment>
<dbReference type="PANTHER" id="PTHR11360:SF234">
    <property type="entry name" value="MFS-TYPE TRANSPORTER DBAD-RELATED"/>
    <property type="match status" value="1"/>
</dbReference>
<gene>
    <name evidence="4" type="ORF">D9615_007564</name>
</gene>
<proteinExistence type="inferred from homology"/>
<dbReference type="Gene3D" id="1.20.1250.20">
    <property type="entry name" value="MFS general substrate transporter like domains"/>
    <property type="match status" value="1"/>
</dbReference>
<feature type="transmembrane region" description="Helical" evidence="3">
    <location>
        <begin position="267"/>
        <end position="291"/>
    </location>
</feature>
<feature type="transmembrane region" description="Helical" evidence="3">
    <location>
        <begin position="126"/>
        <end position="145"/>
    </location>
</feature>
<dbReference type="GO" id="GO:0022857">
    <property type="term" value="F:transmembrane transporter activity"/>
    <property type="evidence" value="ECO:0007669"/>
    <property type="project" value="InterPro"/>
</dbReference>
<protein>
    <recommendedName>
        <fullName evidence="6">MFS general substrate transporter</fullName>
    </recommendedName>
</protein>